<evidence type="ECO:0000256" key="1">
    <source>
        <dbReference type="ARBA" id="ARBA00022553"/>
    </source>
</evidence>
<dbReference type="AlphaFoldDB" id="A0A1H6ZUL1"/>
<dbReference type="STRING" id="408657.SAMN04487995_5373"/>
<dbReference type="OrthoDB" id="955324at2"/>
<keyword evidence="4" id="KW-0547">Nucleotide-binding</keyword>
<name>A0A1H6ZUL1_9BACT</name>
<protein>
    <submittedName>
        <fullName evidence="7">Uncharacterized conserved protein, contains HEPN domain</fullName>
    </submittedName>
</protein>
<evidence type="ECO:0000256" key="3">
    <source>
        <dbReference type="ARBA" id="ARBA00022722"/>
    </source>
</evidence>
<evidence type="ECO:0000256" key="5">
    <source>
        <dbReference type="ARBA" id="ARBA00022801"/>
    </source>
</evidence>
<keyword evidence="2" id="KW-1277">Toxin-antitoxin system</keyword>
<dbReference type="InterPro" id="IPR051813">
    <property type="entry name" value="HepT_RNase_toxin"/>
</dbReference>
<proteinExistence type="inferred from homology"/>
<dbReference type="GO" id="GO:0110001">
    <property type="term" value="C:toxin-antitoxin complex"/>
    <property type="evidence" value="ECO:0007669"/>
    <property type="project" value="InterPro"/>
</dbReference>
<sequence length="115" mass="13760">MSLSLIEFLEHIQKELTFLVTHSATVTFQQFIEDDLINRAYLRSLEIVGEASKKVPDEIRYKYREVNWRGMMGLRDVLIHEYFQVDYEVVWEVLQNDVPLAKEWIDLIIIEEKNN</sequence>
<dbReference type="GO" id="GO:0016787">
    <property type="term" value="F:hydrolase activity"/>
    <property type="evidence" value="ECO:0007669"/>
    <property type="project" value="UniProtKB-KW"/>
</dbReference>
<dbReference type="InterPro" id="IPR008201">
    <property type="entry name" value="HepT-like"/>
</dbReference>
<evidence type="ECO:0000256" key="2">
    <source>
        <dbReference type="ARBA" id="ARBA00022649"/>
    </source>
</evidence>
<dbReference type="Gene3D" id="1.20.120.580">
    <property type="entry name" value="bsu32300-like"/>
    <property type="match status" value="1"/>
</dbReference>
<dbReference type="PANTHER" id="PTHR34139:SF1">
    <property type="entry name" value="RNASE MJ1380-RELATED"/>
    <property type="match status" value="1"/>
</dbReference>
<dbReference type="RefSeq" id="WP_090340625.1">
    <property type="nucleotide sequence ID" value="NZ_FNXY01000009.1"/>
</dbReference>
<keyword evidence="5" id="KW-0378">Hydrolase</keyword>
<organism evidence="7 8">
    <name type="scientific">Dyadobacter koreensis</name>
    <dbReference type="NCBI Taxonomy" id="408657"/>
    <lineage>
        <taxon>Bacteria</taxon>
        <taxon>Pseudomonadati</taxon>
        <taxon>Bacteroidota</taxon>
        <taxon>Cytophagia</taxon>
        <taxon>Cytophagales</taxon>
        <taxon>Spirosomataceae</taxon>
        <taxon>Dyadobacter</taxon>
    </lineage>
</organism>
<keyword evidence="1" id="KW-0597">Phosphoprotein</keyword>
<dbReference type="EMBL" id="FNXY01000009">
    <property type="protein sequence ID" value="SEJ57159.1"/>
    <property type="molecule type" value="Genomic_DNA"/>
</dbReference>
<dbReference type="Pfam" id="PF01934">
    <property type="entry name" value="HepT-like"/>
    <property type="match status" value="1"/>
</dbReference>
<evidence type="ECO:0000256" key="6">
    <source>
        <dbReference type="ARBA" id="ARBA00024207"/>
    </source>
</evidence>
<evidence type="ECO:0000313" key="8">
    <source>
        <dbReference type="Proteomes" id="UP000199532"/>
    </source>
</evidence>
<dbReference type="InterPro" id="IPR037038">
    <property type="entry name" value="HepT-like_sf"/>
</dbReference>
<comment type="similarity">
    <text evidence="6">Belongs to the HepT RNase toxin family.</text>
</comment>
<dbReference type="PANTHER" id="PTHR34139">
    <property type="entry name" value="UPF0331 PROTEIN MJ0127"/>
    <property type="match status" value="1"/>
</dbReference>
<keyword evidence="3" id="KW-0540">Nuclease</keyword>
<evidence type="ECO:0000313" key="7">
    <source>
        <dbReference type="EMBL" id="SEJ57159.1"/>
    </source>
</evidence>
<keyword evidence="8" id="KW-1185">Reference proteome</keyword>
<dbReference type="Proteomes" id="UP000199532">
    <property type="component" value="Unassembled WGS sequence"/>
</dbReference>
<accession>A0A1H6ZUL1</accession>
<dbReference type="GO" id="GO:0004540">
    <property type="term" value="F:RNA nuclease activity"/>
    <property type="evidence" value="ECO:0007669"/>
    <property type="project" value="InterPro"/>
</dbReference>
<gene>
    <name evidence="7" type="ORF">SAMN04487995_5373</name>
</gene>
<dbReference type="GO" id="GO:0000166">
    <property type="term" value="F:nucleotide binding"/>
    <property type="evidence" value="ECO:0007669"/>
    <property type="project" value="UniProtKB-KW"/>
</dbReference>
<reference evidence="7 8" key="1">
    <citation type="submission" date="2016-10" db="EMBL/GenBank/DDBJ databases">
        <authorList>
            <person name="de Groot N.N."/>
        </authorList>
    </citation>
    <scope>NUCLEOTIDE SEQUENCE [LARGE SCALE GENOMIC DNA]</scope>
    <source>
        <strain evidence="7 8">DSM 19938</strain>
    </source>
</reference>
<evidence type="ECO:0000256" key="4">
    <source>
        <dbReference type="ARBA" id="ARBA00022741"/>
    </source>
</evidence>